<reference evidence="1 2" key="1">
    <citation type="journal article" date="2015" name="Nature">
        <title>rRNA introns, odd ribosomes, and small enigmatic genomes across a large radiation of phyla.</title>
        <authorList>
            <person name="Brown C.T."/>
            <person name="Hug L.A."/>
            <person name="Thomas B.C."/>
            <person name="Sharon I."/>
            <person name="Castelle C.J."/>
            <person name="Singh A."/>
            <person name="Wilkins M.J."/>
            <person name="Williams K.H."/>
            <person name="Banfield J.F."/>
        </authorList>
    </citation>
    <scope>NUCLEOTIDE SEQUENCE [LARGE SCALE GENOMIC DNA]</scope>
</reference>
<dbReference type="STRING" id="1619013.UT41_C0001G0252"/>
<evidence type="ECO:0000313" key="1">
    <source>
        <dbReference type="EMBL" id="KKR12708.1"/>
    </source>
</evidence>
<proteinExistence type="predicted"/>
<protein>
    <submittedName>
        <fullName evidence="1">Uncharacterized protein</fullName>
    </submittedName>
</protein>
<sequence length="138" mass="15705">MNIQIEQAVARALESRMALLEQIFSEATDEATATAAAVWIALVGTEASATKLLELIKQCDCHDDFESKWIIMAAFVGFSPYRHTRKQELLDLFQPEEQDGILRTYEEVDMTDKRILDLPPLHKAIQEAYEWNDDDSGD</sequence>
<comment type="caution">
    <text evidence="1">The sequence shown here is derived from an EMBL/GenBank/DDBJ whole genome shotgun (WGS) entry which is preliminary data.</text>
</comment>
<name>A0A0G0NB71_9BACT</name>
<organism evidence="1 2">
    <name type="scientific">Candidatus Wolfebacteria bacterium GW2011_GWC2_39_22</name>
    <dbReference type="NCBI Taxonomy" id="1619013"/>
    <lineage>
        <taxon>Bacteria</taxon>
        <taxon>Candidatus Wolfeibacteriota</taxon>
    </lineage>
</organism>
<evidence type="ECO:0000313" key="2">
    <source>
        <dbReference type="Proteomes" id="UP000034665"/>
    </source>
</evidence>
<dbReference type="EMBL" id="LBWR01000001">
    <property type="protein sequence ID" value="KKR12708.1"/>
    <property type="molecule type" value="Genomic_DNA"/>
</dbReference>
<dbReference type="Proteomes" id="UP000034665">
    <property type="component" value="Unassembled WGS sequence"/>
</dbReference>
<gene>
    <name evidence="1" type="ORF">UT41_C0001G0252</name>
</gene>
<accession>A0A0G0NB71</accession>
<dbReference type="AlphaFoldDB" id="A0A0G0NB71"/>